<keyword evidence="18" id="KW-1185">Reference proteome</keyword>
<dbReference type="Proteomes" id="UP001139409">
    <property type="component" value="Unassembled WGS sequence"/>
</dbReference>
<comment type="subcellular location">
    <subcellularLocation>
        <location evidence="2">Endomembrane system</location>
        <topology evidence="2">Multi-pass membrane protein</topology>
    </subcellularLocation>
</comment>
<keyword evidence="12" id="KW-0594">Phospholipid biosynthesis</keyword>
<proteinExistence type="inferred from homology"/>
<dbReference type="GO" id="GO:0016020">
    <property type="term" value="C:membrane"/>
    <property type="evidence" value="ECO:0007669"/>
    <property type="project" value="InterPro"/>
</dbReference>
<accession>A0A9X1L025</accession>
<dbReference type="PROSITE" id="PS00379">
    <property type="entry name" value="CDP_ALCOHOL_P_TRANSF"/>
    <property type="match status" value="1"/>
</dbReference>
<feature type="transmembrane region" description="Helical" evidence="16">
    <location>
        <begin position="67"/>
        <end position="87"/>
    </location>
</feature>
<feature type="transmembrane region" description="Helical" evidence="16">
    <location>
        <begin position="123"/>
        <end position="142"/>
    </location>
</feature>
<dbReference type="GO" id="GO:0012505">
    <property type="term" value="C:endomembrane system"/>
    <property type="evidence" value="ECO:0007669"/>
    <property type="project" value="UniProtKB-SubCell"/>
</dbReference>
<evidence type="ECO:0000256" key="16">
    <source>
        <dbReference type="SAM" id="Phobius"/>
    </source>
</evidence>
<feature type="transmembrane region" description="Helical" evidence="16">
    <location>
        <begin position="93"/>
        <end position="111"/>
    </location>
</feature>
<feature type="transmembrane region" description="Helical" evidence="16">
    <location>
        <begin position="148"/>
        <end position="168"/>
    </location>
</feature>
<dbReference type="EC" id="2.7.8.8" evidence="4"/>
<keyword evidence="6" id="KW-0444">Lipid biosynthesis</keyword>
<comment type="caution">
    <text evidence="17">The sequence shown here is derived from an EMBL/GenBank/DDBJ whole genome shotgun (WGS) entry which is preliminary data.</text>
</comment>
<dbReference type="EMBL" id="JAIXNE010000008">
    <property type="protein sequence ID" value="MCA6078995.1"/>
    <property type="molecule type" value="Genomic_DNA"/>
</dbReference>
<reference evidence="17" key="1">
    <citation type="submission" date="2021-09" db="EMBL/GenBank/DDBJ databases">
        <title>Fulvivirga sp. isolated from coastal sediment.</title>
        <authorList>
            <person name="Yu H."/>
        </authorList>
    </citation>
    <scope>NUCLEOTIDE SEQUENCE</scope>
    <source>
        <strain evidence="17">1062</strain>
    </source>
</reference>
<keyword evidence="11 16" id="KW-0472">Membrane</keyword>
<evidence type="ECO:0000256" key="2">
    <source>
        <dbReference type="ARBA" id="ARBA00004127"/>
    </source>
</evidence>
<dbReference type="GO" id="GO:0003882">
    <property type="term" value="F:CDP-diacylglycerol-serine O-phosphatidyltransferase activity"/>
    <property type="evidence" value="ECO:0007669"/>
    <property type="project" value="UniProtKB-EC"/>
</dbReference>
<evidence type="ECO:0000256" key="15">
    <source>
        <dbReference type="RuleBase" id="RU003750"/>
    </source>
</evidence>
<evidence type="ECO:0000256" key="4">
    <source>
        <dbReference type="ARBA" id="ARBA00013174"/>
    </source>
</evidence>
<dbReference type="InterPro" id="IPR000462">
    <property type="entry name" value="CDP-OH_P_trans"/>
</dbReference>
<dbReference type="RefSeq" id="WP_225699857.1">
    <property type="nucleotide sequence ID" value="NZ_JAIXNE010000008.1"/>
</dbReference>
<dbReference type="NCBIfam" id="TIGR00473">
    <property type="entry name" value="pssA"/>
    <property type="match status" value="1"/>
</dbReference>
<dbReference type="GO" id="GO:0008654">
    <property type="term" value="P:phospholipid biosynthetic process"/>
    <property type="evidence" value="ECO:0007669"/>
    <property type="project" value="UniProtKB-KW"/>
</dbReference>
<evidence type="ECO:0000256" key="10">
    <source>
        <dbReference type="ARBA" id="ARBA00023098"/>
    </source>
</evidence>
<dbReference type="Gene3D" id="1.20.120.1760">
    <property type="match status" value="1"/>
</dbReference>
<evidence type="ECO:0000313" key="17">
    <source>
        <dbReference type="EMBL" id="MCA6078995.1"/>
    </source>
</evidence>
<dbReference type="Pfam" id="PF01066">
    <property type="entry name" value="CDP-OH_P_transf"/>
    <property type="match status" value="1"/>
</dbReference>
<gene>
    <name evidence="17" type="primary">pssA</name>
    <name evidence="17" type="ORF">LDX50_29245</name>
</gene>
<name>A0A9X1L025_9BACT</name>
<evidence type="ECO:0000256" key="6">
    <source>
        <dbReference type="ARBA" id="ARBA00022516"/>
    </source>
</evidence>
<evidence type="ECO:0000256" key="7">
    <source>
        <dbReference type="ARBA" id="ARBA00022679"/>
    </source>
</evidence>
<feature type="transmembrane region" description="Helical" evidence="16">
    <location>
        <begin position="32"/>
        <end position="55"/>
    </location>
</feature>
<protein>
    <recommendedName>
        <fullName evidence="5">CDP-diacylglycerol--serine O-phosphatidyltransferase</fullName>
        <ecNumber evidence="4">2.7.8.8</ecNumber>
    </recommendedName>
    <alternativeName>
        <fullName evidence="14">Phosphatidylserine synthase</fullName>
    </alternativeName>
</protein>
<dbReference type="InterPro" id="IPR004533">
    <property type="entry name" value="CDP-diaglyc--ser_O-PTrfase"/>
</dbReference>
<feature type="transmembrane region" description="Helical" evidence="16">
    <location>
        <begin position="189"/>
        <end position="217"/>
    </location>
</feature>
<keyword evidence="7 15" id="KW-0808">Transferase</keyword>
<evidence type="ECO:0000256" key="11">
    <source>
        <dbReference type="ARBA" id="ARBA00023136"/>
    </source>
</evidence>
<dbReference type="PANTHER" id="PTHR14269">
    <property type="entry name" value="CDP-DIACYLGLYCEROL--GLYCEROL-3-PHOSPHATE 3-PHOSPHATIDYLTRANSFERASE-RELATED"/>
    <property type="match status" value="1"/>
</dbReference>
<evidence type="ECO:0000256" key="5">
    <source>
        <dbReference type="ARBA" id="ARBA00017171"/>
    </source>
</evidence>
<evidence type="ECO:0000256" key="13">
    <source>
        <dbReference type="ARBA" id="ARBA00023264"/>
    </source>
</evidence>
<evidence type="ECO:0000256" key="8">
    <source>
        <dbReference type="ARBA" id="ARBA00022692"/>
    </source>
</evidence>
<keyword evidence="9 16" id="KW-1133">Transmembrane helix</keyword>
<evidence type="ECO:0000256" key="9">
    <source>
        <dbReference type="ARBA" id="ARBA00022989"/>
    </source>
</evidence>
<evidence type="ECO:0000256" key="14">
    <source>
        <dbReference type="ARBA" id="ARBA00032361"/>
    </source>
</evidence>
<keyword evidence="10" id="KW-0443">Lipid metabolism</keyword>
<dbReference type="AlphaFoldDB" id="A0A9X1L025"/>
<dbReference type="InterPro" id="IPR048254">
    <property type="entry name" value="CDP_ALCOHOL_P_TRANSF_CS"/>
</dbReference>
<evidence type="ECO:0000256" key="12">
    <source>
        <dbReference type="ARBA" id="ARBA00023209"/>
    </source>
</evidence>
<dbReference type="InterPro" id="IPR050324">
    <property type="entry name" value="CDP-alcohol_PTase-I"/>
</dbReference>
<comment type="similarity">
    <text evidence="3 15">Belongs to the CDP-alcohol phosphatidyltransferase class-I family.</text>
</comment>
<sequence length="235" mass="26230">MSIKKHIPNFLTCCNLLCGCIGIYYIQRGSFIGAAYLIYAALIFDFLDGFVARLLHVSSPIGKELDSLADMVTFGVLPSFILFKLIGETELPSYIAFFAFLIAIFSALRLAKFNIDDRQQTDFIGLPTPANALFISSLFFLKGTTLEVLTHAWVLVAIAFIFSFLLVSPLRMFSLKVKSGGWKGNEMRIIFLLISILCLIFFKQAGIPLIIFAYLLLSLISQRNHRGNEAGSETF</sequence>
<organism evidence="17 18">
    <name type="scientific">Fulvivirga sedimenti</name>
    <dbReference type="NCBI Taxonomy" id="2879465"/>
    <lineage>
        <taxon>Bacteria</taxon>
        <taxon>Pseudomonadati</taxon>
        <taxon>Bacteroidota</taxon>
        <taxon>Cytophagia</taxon>
        <taxon>Cytophagales</taxon>
        <taxon>Fulvivirgaceae</taxon>
        <taxon>Fulvivirga</taxon>
    </lineage>
</organism>
<dbReference type="PANTHER" id="PTHR14269:SF61">
    <property type="entry name" value="CDP-DIACYLGLYCEROL--SERINE O-PHOSPHATIDYLTRANSFERASE"/>
    <property type="match status" value="1"/>
</dbReference>
<evidence type="ECO:0000313" key="18">
    <source>
        <dbReference type="Proteomes" id="UP001139409"/>
    </source>
</evidence>
<evidence type="ECO:0000256" key="3">
    <source>
        <dbReference type="ARBA" id="ARBA00010441"/>
    </source>
</evidence>
<comment type="catalytic activity">
    <reaction evidence="1">
        <text>a CDP-1,2-diacyl-sn-glycerol + L-serine = a 1,2-diacyl-sn-glycero-3-phospho-L-serine + CMP + H(+)</text>
        <dbReference type="Rhea" id="RHEA:16913"/>
        <dbReference type="ChEBI" id="CHEBI:15378"/>
        <dbReference type="ChEBI" id="CHEBI:33384"/>
        <dbReference type="ChEBI" id="CHEBI:57262"/>
        <dbReference type="ChEBI" id="CHEBI:58332"/>
        <dbReference type="ChEBI" id="CHEBI:60377"/>
        <dbReference type="EC" id="2.7.8.8"/>
    </reaction>
</comment>
<dbReference type="InterPro" id="IPR043130">
    <property type="entry name" value="CDP-OH_PTrfase_TM_dom"/>
</dbReference>
<keyword evidence="8 16" id="KW-0812">Transmembrane</keyword>
<keyword evidence="13" id="KW-1208">Phospholipid metabolism</keyword>
<evidence type="ECO:0000256" key="1">
    <source>
        <dbReference type="ARBA" id="ARBA00000287"/>
    </source>
</evidence>
<dbReference type="PROSITE" id="PS51257">
    <property type="entry name" value="PROKAR_LIPOPROTEIN"/>
    <property type="match status" value="1"/>
</dbReference>